<dbReference type="RefSeq" id="WP_141638156.1">
    <property type="nucleotide sequence ID" value="NZ_VIGB01000003.1"/>
</dbReference>
<evidence type="ECO:0000313" key="4">
    <source>
        <dbReference type="EMBL" id="TQF07786.1"/>
    </source>
</evidence>
<keyword evidence="5" id="KW-1185">Reference proteome</keyword>
<dbReference type="InterPro" id="IPR002938">
    <property type="entry name" value="FAD-bd"/>
</dbReference>
<name>A0A540WFI0_9ACTN</name>
<dbReference type="SUPFAM" id="SSF54373">
    <property type="entry name" value="FAD-linked reductases, C-terminal domain"/>
    <property type="match status" value="1"/>
</dbReference>
<comment type="caution">
    <text evidence="4">The sequence shown here is derived from an EMBL/GenBank/DDBJ whole genome shotgun (WGS) entry which is preliminary data.</text>
</comment>
<dbReference type="InterPro" id="IPR036188">
    <property type="entry name" value="FAD/NAD-bd_sf"/>
</dbReference>
<sequence>MLLRTRVAIVGAGPAGLVLANVLQQAGIDCLVVERRSRAHVENRARAGLIEHRTVEFLRAHGLADRLLSEGVAHGSCEFRHSGGRFSVPYRELAGGRVHHVYPQQFLVRDLIDAYLAGGGTLLFSHPAVALAGLDASDGERAVLRCEAPGSEPVVIECDFIAGCDGFYGAARPAVPEGGLRTSAKQHEFGWLAVLAETPPATGEIIYALHRDGFAGHMLRTSSVSRFYLQCPVGDQPESWSDDRIWSALHRRLGLSEAELRPGPIIEKTVLEMRSFVAEPMRYGRLFLVGDAAHIITPAGGKGMNLAIADAAELADRLLAHYRGGNSGVLEGYSAARLPDIWQAQEFSHWLLHLLHSPAAGPEDFAFLHRLQLSRLDQLRDSAAFAASFADSYAGPPARKPVR</sequence>
<evidence type="ECO:0000256" key="1">
    <source>
        <dbReference type="ARBA" id="ARBA00022630"/>
    </source>
</evidence>
<dbReference type="EMBL" id="VIGB01000003">
    <property type="protein sequence ID" value="TQF07786.1"/>
    <property type="molecule type" value="Genomic_DNA"/>
</dbReference>
<dbReference type="GO" id="GO:0018659">
    <property type="term" value="F:4-hydroxybenzoate 3-monooxygenase activity"/>
    <property type="evidence" value="ECO:0007669"/>
    <property type="project" value="UniProtKB-EC"/>
</dbReference>
<dbReference type="AlphaFoldDB" id="A0A540WFI0"/>
<evidence type="ECO:0000313" key="5">
    <source>
        <dbReference type="Proteomes" id="UP000319103"/>
    </source>
</evidence>
<dbReference type="PRINTS" id="PR00420">
    <property type="entry name" value="RNGMNOXGNASE"/>
</dbReference>
<dbReference type="PANTHER" id="PTHR43004">
    <property type="entry name" value="TRK SYSTEM POTASSIUM UPTAKE PROTEIN"/>
    <property type="match status" value="1"/>
</dbReference>
<dbReference type="PANTHER" id="PTHR43004:SF3">
    <property type="entry name" value="P-HYDROXYBENZOATE HYDROXYLASE"/>
    <property type="match status" value="1"/>
</dbReference>
<dbReference type="Gene3D" id="3.50.50.60">
    <property type="entry name" value="FAD/NAD(P)-binding domain"/>
    <property type="match status" value="1"/>
</dbReference>
<organism evidence="4 5">
    <name type="scientific">Kitasatospora acidiphila</name>
    <dbReference type="NCBI Taxonomy" id="2567942"/>
    <lineage>
        <taxon>Bacteria</taxon>
        <taxon>Bacillati</taxon>
        <taxon>Actinomycetota</taxon>
        <taxon>Actinomycetes</taxon>
        <taxon>Kitasatosporales</taxon>
        <taxon>Streptomycetaceae</taxon>
        <taxon>Kitasatospora</taxon>
    </lineage>
</organism>
<keyword evidence="4" id="KW-0503">Monooxygenase</keyword>
<dbReference type="InterPro" id="IPR050641">
    <property type="entry name" value="RIFMO-like"/>
</dbReference>
<evidence type="ECO:0000256" key="2">
    <source>
        <dbReference type="ARBA" id="ARBA00022827"/>
    </source>
</evidence>
<dbReference type="NCBIfam" id="NF006091">
    <property type="entry name" value="PRK08243.1"/>
    <property type="match status" value="1"/>
</dbReference>
<gene>
    <name evidence="4" type="ORF">E6W39_35890</name>
</gene>
<dbReference type="Proteomes" id="UP000319103">
    <property type="component" value="Unassembled WGS sequence"/>
</dbReference>
<dbReference type="OrthoDB" id="9791689at2"/>
<accession>A0A540WFI0</accession>
<reference evidence="4 5" key="1">
    <citation type="submission" date="2019-06" db="EMBL/GenBank/DDBJ databases">
        <title>Description of Kitasatospora acidophila sp. nov. isolated from pine grove soil, and reclassification of Streptomyces novaecaesareae to Kitasatospora novaeceasareae comb. nov.</title>
        <authorList>
            <person name="Kim M.J."/>
        </authorList>
    </citation>
    <scope>NUCLEOTIDE SEQUENCE [LARGE SCALE GENOMIC DNA]</scope>
    <source>
        <strain evidence="4 5">MMS16-CNU292</strain>
    </source>
</reference>
<dbReference type="Pfam" id="PF01494">
    <property type="entry name" value="FAD_binding_3"/>
    <property type="match status" value="1"/>
</dbReference>
<evidence type="ECO:0000259" key="3">
    <source>
        <dbReference type="Pfam" id="PF01494"/>
    </source>
</evidence>
<dbReference type="SUPFAM" id="SSF51905">
    <property type="entry name" value="FAD/NAD(P)-binding domain"/>
    <property type="match status" value="1"/>
</dbReference>
<proteinExistence type="predicted"/>
<keyword evidence="2" id="KW-0274">FAD</keyword>
<keyword evidence="1" id="KW-0285">Flavoprotein</keyword>
<keyword evidence="4" id="KW-0560">Oxidoreductase</keyword>
<dbReference type="GO" id="GO:0071949">
    <property type="term" value="F:FAD binding"/>
    <property type="evidence" value="ECO:0007669"/>
    <property type="project" value="InterPro"/>
</dbReference>
<feature type="domain" description="FAD-binding" evidence="3">
    <location>
        <begin position="4"/>
        <end position="347"/>
    </location>
</feature>
<dbReference type="Gene3D" id="3.30.9.10">
    <property type="entry name" value="D-Amino Acid Oxidase, subunit A, domain 2"/>
    <property type="match status" value="1"/>
</dbReference>
<protein>
    <submittedName>
        <fullName evidence="4">4-hydroxybenzoate 3-monooxygenase</fullName>
        <ecNumber evidence="4">1.14.13.2</ecNumber>
    </submittedName>
</protein>
<dbReference type="EC" id="1.14.13.2" evidence="4"/>